<dbReference type="OrthoDB" id="14167at2759"/>
<dbReference type="Gene3D" id="1.20.1270.60">
    <property type="entry name" value="Arfaptin homology (AH) domain/BAR domain"/>
    <property type="match status" value="1"/>
</dbReference>
<gene>
    <name evidence="6" type="ORF">BCR32DRAFT_243621</name>
</gene>
<evidence type="ECO:0000313" key="6">
    <source>
        <dbReference type="EMBL" id="ORX83137.1"/>
    </source>
</evidence>
<evidence type="ECO:0000256" key="2">
    <source>
        <dbReference type="PROSITE-ProRule" id="PRU00192"/>
    </source>
</evidence>
<evidence type="ECO:0000256" key="1">
    <source>
        <dbReference type="ARBA" id="ARBA00022443"/>
    </source>
</evidence>
<comment type="caution">
    <text evidence="6">The sequence shown here is derived from an EMBL/GenBank/DDBJ whole genome shotgun (WGS) entry which is preliminary data.</text>
</comment>
<dbReference type="InterPro" id="IPR027267">
    <property type="entry name" value="AH/BAR_dom_sf"/>
</dbReference>
<evidence type="ECO:0000259" key="4">
    <source>
        <dbReference type="PROSITE" id="PS50002"/>
    </source>
</evidence>
<dbReference type="PRINTS" id="PR00452">
    <property type="entry name" value="SH3DOMAIN"/>
</dbReference>
<dbReference type="STRING" id="1754192.A0A1Y1XBM8"/>
<accession>A0A1Y1XBM8</accession>
<dbReference type="EMBL" id="MCFG01000079">
    <property type="protein sequence ID" value="ORX83137.1"/>
    <property type="molecule type" value="Genomic_DNA"/>
</dbReference>
<dbReference type="SUPFAM" id="SSF50044">
    <property type="entry name" value="SH3-domain"/>
    <property type="match status" value="1"/>
</dbReference>
<proteinExistence type="predicted"/>
<dbReference type="CDD" id="cd00174">
    <property type="entry name" value="SH3"/>
    <property type="match status" value="1"/>
</dbReference>
<feature type="compositionally biased region" description="Low complexity" evidence="3">
    <location>
        <begin position="235"/>
        <end position="260"/>
    </location>
</feature>
<feature type="region of interest" description="Disordered" evidence="3">
    <location>
        <begin position="235"/>
        <end position="275"/>
    </location>
</feature>
<organism evidence="6 7">
    <name type="scientific">Anaeromyces robustus</name>
    <dbReference type="NCBI Taxonomy" id="1754192"/>
    <lineage>
        <taxon>Eukaryota</taxon>
        <taxon>Fungi</taxon>
        <taxon>Fungi incertae sedis</taxon>
        <taxon>Chytridiomycota</taxon>
        <taxon>Chytridiomycota incertae sedis</taxon>
        <taxon>Neocallimastigomycetes</taxon>
        <taxon>Neocallimastigales</taxon>
        <taxon>Neocallimastigaceae</taxon>
        <taxon>Anaeromyces</taxon>
    </lineage>
</organism>
<dbReference type="AlphaFoldDB" id="A0A1Y1XBM8"/>
<keyword evidence="7" id="KW-1185">Reference proteome</keyword>
<reference evidence="6 7" key="2">
    <citation type="submission" date="2016-08" db="EMBL/GenBank/DDBJ databases">
        <title>Pervasive Adenine N6-methylation of Active Genes in Fungi.</title>
        <authorList>
            <consortium name="DOE Joint Genome Institute"/>
            <person name="Mondo S.J."/>
            <person name="Dannebaum R.O."/>
            <person name="Kuo R.C."/>
            <person name="Labutti K."/>
            <person name="Haridas S."/>
            <person name="Kuo A."/>
            <person name="Salamov A."/>
            <person name="Ahrendt S.R."/>
            <person name="Lipzen A."/>
            <person name="Sullivan W."/>
            <person name="Andreopoulos W.B."/>
            <person name="Clum A."/>
            <person name="Lindquist E."/>
            <person name="Daum C."/>
            <person name="Ramamoorthy G.K."/>
            <person name="Gryganskyi A."/>
            <person name="Culley D."/>
            <person name="Magnuson J.K."/>
            <person name="James T.Y."/>
            <person name="O'Malley M.A."/>
            <person name="Stajich J.E."/>
            <person name="Spatafora J.W."/>
            <person name="Visel A."/>
            <person name="Grigoriev I.V."/>
        </authorList>
    </citation>
    <scope>NUCLEOTIDE SEQUENCE [LARGE SCALE GENOMIC DNA]</scope>
    <source>
        <strain evidence="6 7">S4</strain>
    </source>
</reference>
<evidence type="ECO:0000259" key="5">
    <source>
        <dbReference type="PROSITE" id="PS51021"/>
    </source>
</evidence>
<dbReference type="SMART" id="SM00326">
    <property type="entry name" value="SH3"/>
    <property type="match status" value="1"/>
</dbReference>
<keyword evidence="1 2" id="KW-0728">SH3 domain</keyword>
<evidence type="ECO:0000313" key="7">
    <source>
        <dbReference type="Proteomes" id="UP000193944"/>
    </source>
</evidence>
<evidence type="ECO:0008006" key="8">
    <source>
        <dbReference type="Google" id="ProtNLM"/>
    </source>
</evidence>
<dbReference type="PANTHER" id="PTHR14167:SF116">
    <property type="entry name" value="CAP, ISOFORM AC"/>
    <property type="match status" value="1"/>
</dbReference>
<dbReference type="InterPro" id="IPR050384">
    <property type="entry name" value="Endophilin_SH3RF"/>
</dbReference>
<dbReference type="SMART" id="SM00721">
    <property type="entry name" value="BAR"/>
    <property type="match status" value="1"/>
</dbReference>
<dbReference type="InterPro" id="IPR001452">
    <property type="entry name" value="SH3_domain"/>
</dbReference>
<dbReference type="Pfam" id="PF00018">
    <property type="entry name" value="SH3_1"/>
    <property type="match status" value="1"/>
</dbReference>
<dbReference type="Proteomes" id="UP000193944">
    <property type="component" value="Unassembled WGS sequence"/>
</dbReference>
<dbReference type="GO" id="GO:0005737">
    <property type="term" value="C:cytoplasm"/>
    <property type="evidence" value="ECO:0007669"/>
    <property type="project" value="InterPro"/>
</dbReference>
<dbReference type="PANTHER" id="PTHR14167">
    <property type="entry name" value="SH3 DOMAIN-CONTAINING"/>
    <property type="match status" value="1"/>
</dbReference>
<dbReference type="InterPro" id="IPR004148">
    <property type="entry name" value="BAR_dom"/>
</dbReference>
<dbReference type="Gene3D" id="2.30.30.40">
    <property type="entry name" value="SH3 Domains"/>
    <property type="match status" value="1"/>
</dbReference>
<protein>
    <recommendedName>
        <fullName evidence="8">BAR-domain-containing protein</fullName>
    </recommendedName>
</protein>
<sequence length="471" mass="52883">MDEELKQLIQETDLQREYFERLQKALSDYIHIYDKRVDTQEEKKVQPVNAMGLLTINFGTIYPANSALGQALLKYGEGHTKLSEVQTDFVNRSRKGFEFYLNSIGSEMKSYSSLKKKFDHRRLDLDDIQARVKKSSKEKPQLVQELRVSQDKYEESLDELTKKIFDLNNCNNRHLDSLREFCLTELEYHRNAVDILTDVYNNISNLREEEISYEDYATSLNTSPTTYDKGVAYARNSTTHSSRKSSYSSYGNLSHSNSSTNSPMHESPSLGATSYNSTLNNVAHAAPPPLPRQNGLRQVRANFDFTAEAPNELTMKVGDIINVIKEIDEGWWQGEMADGSGRSGIFPQNYTTEITPVQTKNSVSSNATSNTYNNSVSEVTQSLANNSIGYRKPSVSNGSIGSTSRKTSVTAELQQKIGSNSYRSNSFVPKQEVSNNNASDNNVGACSTCGCNDYALNVFKPPLCNNCFHQH</sequence>
<dbReference type="PROSITE" id="PS51021">
    <property type="entry name" value="BAR"/>
    <property type="match status" value="1"/>
</dbReference>
<dbReference type="Pfam" id="PF03114">
    <property type="entry name" value="BAR"/>
    <property type="match status" value="1"/>
</dbReference>
<feature type="domain" description="BAR" evidence="5">
    <location>
        <begin position="1"/>
        <end position="212"/>
    </location>
</feature>
<feature type="domain" description="SH3" evidence="4">
    <location>
        <begin position="294"/>
        <end position="356"/>
    </location>
</feature>
<reference evidence="6 7" key="1">
    <citation type="submission" date="2016-08" db="EMBL/GenBank/DDBJ databases">
        <title>A Parts List for Fungal Cellulosomes Revealed by Comparative Genomics.</title>
        <authorList>
            <consortium name="DOE Joint Genome Institute"/>
            <person name="Haitjema C.H."/>
            <person name="Gilmore S.P."/>
            <person name="Henske J.K."/>
            <person name="Solomon K.V."/>
            <person name="De Groot R."/>
            <person name="Kuo A."/>
            <person name="Mondo S.J."/>
            <person name="Salamov A.A."/>
            <person name="Labutti K."/>
            <person name="Zhao Z."/>
            <person name="Chiniquy J."/>
            <person name="Barry K."/>
            <person name="Brewer H.M."/>
            <person name="Purvine S.O."/>
            <person name="Wright A.T."/>
            <person name="Boxma B."/>
            <person name="Van Alen T."/>
            <person name="Hackstein J.H."/>
            <person name="Baker S.E."/>
            <person name="Grigoriev I.V."/>
            <person name="O'Malley M.A."/>
        </authorList>
    </citation>
    <scope>NUCLEOTIDE SEQUENCE [LARGE SCALE GENOMIC DNA]</scope>
    <source>
        <strain evidence="6 7">S4</strain>
    </source>
</reference>
<dbReference type="InterPro" id="IPR036028">
    <property type="entry name" value="SH3-like_dom_sf"/>
</dbReference>
<dbReference type="SUPFAM" id="SSF103657">
    <property type="entry name" value="BAR/IMD domain-like"/>
    <property type="match status" value="1"/>
</dbReference>
<evidence type="ECO:0000256" key="3">
    <source>
        <dbReference type="SAM" id="MobiDB-lite"/>
    </source>
</evidence>
<name>A0A1Y1XBM8_9FUNG</name>
<dbReference type="PROSITE" id="PS50002">
    <property type="entry name" value="SH3"/>
    <property type="match status" value="1"/>
</dbReference>